<dbReference type="GO" id="GO:0003676">
    <property type="term" value="F:nucleic acid binding"/>
    <property type="evidence" value="ECO:0007669"/>
    <property type="project" value="InterPro"/>
</dbReference>
<dbReference type="Proteomes" id="UP000593567">
    <property type="component" value="Unassembled WGS sequence"/>
</dbReference>
<dbReference type="SMART" id="SM00343">
    <property type="entry name" value="ZnF_C2HC"/>
    <property type="match status" value="2"/>
</dbReference>
<dbReference type="InterPro" id="IPR001878">
    <property type="entry name" value="Znf_CCHC"/>
</dbReference>
<feature type="domain" description="CCHC-type" evidence="2">
    <location>
        <begin position="51"/>
        <end position="69"/>
    </location>
</feature>
<organism evidence="4 7">
    <name type="scientific">Bugula neritina</name>
    <name type="common">Brown bryozoan</name>
    <name type="synonym">Sertularia neritina</name>
    <dbReference type="NCBI Taxonomy" id="10212"/>
    <lineage>
        <taxon>Eukaryota</taxon>
        <taxon>Metazoa</taxon>
        <taxon>Spiralia</taxon>
        <taxon>Lophotrochozoa</taxon>
        <taxon>Bryozoa</taxon>
        <taxon>Gymnolaemata</taxon>
        <taxon>Cheilostomatida</taxon>
        <taxon>Flustrina</taxon>
        <taxon>Buguloidea</taxon>
        <taxon>Bugulidae</taxon>
        <taxon>Bugula</taxon>
    </lineage>
</organism>
<sequence>MDVLRDSDKKRYSEGRRQFQESERVGPPPKKCYFCNKVFHRRDRCPARDKFCFVCKEKGHWSKSKACKGPSQGKKVEEVNQELEGLFLGSDSD</sequence>
<evidence type="ECO:0000313" key="3">
    <source>
        <dbReference type="EMBL" id="KAF6022336.1"/>
    </source>
</evidence>
<evidence type="ECO:0000256" key="1">
    <source>
        <dbReference type="SAM" id="MobiDB-lite"/>
    </source>
</evidence>
<feature type="domain" description="CCHC-type" evidence="2">
    <location>
        <begin position="31"/>
        <end position="47"/>
    </location>
</feature>
<comment type="caution">
    <text evidence="4">The sequence shown here is derived from an EMBL/GenBank/DDBJ whole genome shotgun (WGS) entry which is preliminary data.</text>
</comment>
<dbReference type="EMBL" id="VXIV02002217">
    <property type="protein sequence ID" value="KAF6026734.1"/>
    <property type="molecule type" value="Genomic_DNA"/>
</dbReference>
<feature type="region of interest" description="Disordered" evidence="1">
    <location>
        <begin position="1"/>
        <end position="28"/>
    </location>
</feature>
<dbReference type="GO" id="GO:0008270">
    <property type="term" value="F:zinc ion binding"/>
    <property type="evidence" value="ECO:0007669"/>
    <property type="project" value="InterPro"/>
</dbReference>
<evidence type="ECO:0000313" key="7">
    <source>
        <dbReference type="Proteomes" id="UP000593567"/>
    </source>
</evidence>
<dbReference type="InterPro" id="IPR036875">
    <property type="entry name" value="Znf_CCHC_sf"/>
</dbReference>
<reference evidence="4 7" key="2">
    <citation type="submission" date="2020-06" db="EMBL/GenBank/DDBJ databases">
        <title>Draft genome of Bugula neritina, a colonial animal packing powerful symbionts and potential medicines.</title>
        <authorList>
            <person name="Rayko M."/>
        </authorList>
    </citation>
    <scope>NUCLEOTIDE SEQUENCE [LARGE SCALE GENOMIC DNA]</scope>
    <source>
        <strain evidence="4">Kwan_BN1</strain>
    </source>
</reference>
<keyword evidence="7" id="KW-1185">Reference proteome</keyword>
<dbReference type="EMBL" id="VXIV02002520">
    <property type="protein sequence ID" value="KAF6024879.1"/>
    <property type="molecule type" value="Genomic_DNA"/>
</dbReference>
<accession>A0A7J7JEZ0</accession>
<dbReference type="AlphaFoldDB" id="A0A7J7JEZ0"/>
<proteinExistence type="predicted"/>
<dbReference type="OrthoDB" id="6288556at2759"/>
<dbReference type="EMBL" id="VXIV02002070">
    <property type="protein sequence ID" value="KAF6027553.1"/>
    <property type="molecule type" value="Genomic_DNA"/>
</dbReference>
<evidence type="ECO:0000313" key="6">
    <source>
        <dbReference type="EMBL" id="KAF6027553.1"/>
    </source>
</evidence>
<protein>
    <recommendedName>
        <fullName evidence="2">CCHC-type domain-containing protein</fullName>
    </recommendedName>
</protein>
<gene>
    <name evidence="6" type="ORF">EB796_014134</name>
    <name evidence="5" type="ORF">EB796_014955</name>
    <name evidence="4" type="ORF">EB796_016805</name>
    <name evidence="3" type="ORF">EB796_019349</name>
</gene>
<evidence type="ECO:0000259" key="2">
    <source>
        <dbReference type="SMART" id="SM00343"/>
    </source>
</evidence>
<reference evidence="4 7" key="1">
    <citation type="submission" date="2019-09" db="EMBL/GenBank/DDBJ databases">
        <authorList>
            <person name="Raiko M."/>
            <person name="Komissarov A."/>
            <person name="Rhodes A."/>
            <person name="Kliver S."/>
            <person name="Lim-Fong G."/>
            <person name="Kwan J."/>
            <person name="O'Brien S.J."/>
            <person name="Lopez J.V."/>
        </authorList>
    </citation>
    <scope>NUCLEOTIDE SEQUENCE [LARGE SCALE GENOMIC DNA]</scope>
    <source>
        <strain evidence="4">Kwan_BN1</strain>
    </source>
</reference>
<dbReference type="Gene3D" id="4.10.60.10">
    <property type="entry name" value="Zinc finger, CCHC-type"/>
    <property type="match status" value="1"/>
</dbReference>
<dbReference type="SUPFAM" id="SSF57756">
    <property type="entry name" value="Retrovirus zinc finger-like domains"/>
    <property type="match status" value="1"/>
</dbReference>
<evidence type="ECO:0000313" key="4">
    <source>
        <dbReference type="EMBL" id="KAF6024879.1"/>
    </source>
</evidence>
<evidence type="ECO:0000313" key="5">
    <source>
        <dbReference type="EMBL" id="KAF6026734.1"/>
    </source>
</evidence>
<name>A0A7J7JEZ0_BUGNE</name>
<dbReference type="EMBL" id="VXIV02002864">
    <property type="protein sequence ID" value="KAF6022336.1"/>
    <property type="molecule type" value="Genomic_DNA"/>
</dbReference>
<feature type="compositionally biased region" description="Basic and acidic residues" evidence="1">
    <location>
        <begin position="1"/>
        <end position="24"/>
    </location>
</feature>